<accession>A0ABQ5LUP3</accession>
<dbReference type="EMBL" id="BROH01000007">
    <property type="protein sequence ID" value="GKY88695.1"/>
    <property type="molecule type" value="Genomic_DNA"/>
</dbReference>
<comment type="caution">
    <text evidence="2">The sequence shown here is derived from an EMBL/GenBank/DDBJ whole genome shotgun (WGS) entry which is preliminary data.</text>
</comment>
<dbReference type="InterPro" id="IPR045519">
    <property type="entry name" value="DUF6476"/>
</dbReference>
<evidence type="ECO:0000313" key="3">
    <source>
        <dbReference type="Proteomes" id="UP001144205"/>
    </source>
</evidence>
<proteinExistence type="predicted"/>
<organism evidence="2 3">
    <name type="scientific">Sinisalibacter aestuarii</name>
    <dbReference type="NCBI Taxonomy" id="2949426"/>
    <lineage>
        <taxon>Bacteria</taxon>
        <taxon>Pseudomonadati</taxon>
        <taxon>Pseudomonadota</taxon>
        <taxon>Alphaproteobacteria</taxon>
        <taxon>Rhodobacterales</taxon>
        <taxon>Roseobacteraceae</taxon>
        <taxon>Sinisalibacter</taxon>
    </lineage>
</organism>
<keyword evidence="1" id="KW-0472">Membrane</keyword>
<dbReference type="Proteomes" id="UP001144205">
    <property type="component" value="Unassembled WGS sequence"/>
</dbReference>
<sequence>MVTRTMEGTGMDEAPLPEKDARLLRYLKTLVTALTVTMIAGFIVLIAVIVMRFNAEGTVPLPDQIALPDGVAATAITRGPDWLGVVTDDGRILIYGLDGTTLRQEIAVTPGG</sequence>
<keyword evidence="1" id="KW-1133">Transmembrane helix</keyword>
<reference evidence="2" key="1">
    <citation type="journal article" date="2023" name="Int. J. Syst. Evol. Microbiol.">
        <title>Sinisalibacter aestuarii sp. nov., isolated from estuarine sediment of the Arakawa River.</title>
        <authorList>
            <person name="Arafat S.T."/>
            <person name="Hirano S."/>
            <person name="Sato A."/>
            <person name="Takeuchi K."/>
            <person name="Yasuda T."/>
            <person name="Terahara T."/>
            <person name="Hamada M."/>
            <person name="Kobayashi T."/>
        </authorList>
    </citation>
    <scope>NUCLEOTIDE SEQUENCE</scope>
    <source>
        <strain evidence="2">B-399</strain>
    </source>
</reference>
<dbReference type="Pfam" id="PF20082">
    <property type="entry name" value="DUF6476"/>
    <property type="match status" value="1"/>
</dbReference>
<protein>
    <submittedName>
        <fullName evidence="2">Uncharacterized protein</fullName>
    </submittedName>
</protein>
<gene>
    <name evidence="2" type="ORF">STA1M1_25640</name>
</gene>
<evidence type="ECO:0000256" key="1">
    <source>
        <dbReference type="SAM" id="Phobius"/>
    </source>
</evidence>
<name>A0ABQ5LUP3_9RHOB</name>
<keyword evidence="1" id="KW-0812">Transmembrane</keyword>
<keyword evidence="3" id="KW-1185">Reference proteome</keyword>
<evidence type="ECO:0000313" key="2">
    <source>
        <dbReference type="EMBL" id="GKY88695.1"/>
    </source>
</evidence>
<feature type="transmembrane region" description="Helical" evidence="1">
    <location>
        <begin position="30"/>
        <end position="51"/>
    </location>
</feature>